<dbReference type="AlphaFoldDB" id="A0A078B6R5"/>
<evidence type="ECO:0000256" key="4">
    <source>
        <dbReference type="PROSITE-ProRule" id="PRU00024"/>
    </source>
</evidence>
<gene>
    <name evidence="7" type="primary">Contig2228.g2394</name>
    <name evidence="7" type="ORF">STYLEM_19376</name>
</gene>
<dbReference type="GO" id="GO:0008270">
    <property type="term" value="F:zinc ion binding"/>
    <property type="evidence" value="ECO:0007669"/>
    <property type="project" value="UniProtKB-KW"/>
</dbReference>
<dbReference type="CDD" id="cd19756">
    <property type="entry name" value="Bbox2"/>
    <property type="match status" value="1"/>
</dbReference>
<dbReference type="InterPro" id="IPR000315">
    <property type="entry name" value="Znf_B-box"/>
</dbReference>
<dbReference type="InParanoid" id="A0A078B6R5"/>
<evidence type="ECO:0000259" key="6">
    <source>
        <dbReference type="PROSITE" id="PS50119"/>
    </source>
</evidence>
<feature type="domain" description="B box-type" evidence="6">
    <location>
        <begin position="76"/>
        <end position="129"/>
    </location>
</feature>
<keyword evidence="2 4" id="KW-0863">Zinc-finger</keyword>
<dbReference type="InterPro" id="IPR017907">
    <property type="entry name" value="Znf_RING_CS"/>
</dbReference>
<sequence>MNVYICEGCNLFYNSALRKPTILSCGHVICNQCINIQISKEGSFKSCPISDSCSIDENFKMFPVIPLMNNLEKLNTININCDTHPDKLVKIYCKTTHQLLCRICSTACPCINQKNSEHQNILRKDVEDYIQHKYPILQNLLERIQVIIKSLSSYQNKDKMLKASEFLDLVTQINKFQSSDQPLEELSLFHNELQTKMSTFENLENIQINMPMQPNEKSVAELCKIISEKDKPKNFRGLVDYQIVTFNE</sequence>
<keyword evidence="1" id="KW-0479">Metal-binding</keyword>
<organism evidence="7 8">
    <name type="scientific">Stylonychia lemnae</name>
    <name type="common">Ciliate</name>
    <dbReference type="NCBI Taxonomy" id="5949"/>
    <lineage>
        <taxon>Eukaryota</taxon>
        <taxon>Sar</taxon>
        <taxon>Alveolata</taxon>
        <taxon>Ciliophora</taxon>
        <taxon>Intramacronucleata</taxon>
        <taxon>Spirotrichea</taxon>
        <taxon>Stichotrichia</taxon>
        <taxon>Sporadotrichida</taxon>
        <taxon>Oxytrichidae</taxon>
        <taxon>Stylonychinae</taxon>
        <taxon>Stylonychia</taxon>
    </lineage>
</organism>
<feature type="domain" description="RING-type" evidence="5">
    <location>
        <begin position="6"/>
        <end position="49"/>
    </location>
</feature>
<dbReference type="PROSITE" id="PS50119">
    <property type="entry name" value="ZF_BBOX"/>
    <property type="match status" value="1"/>
</dbReference>
<proteinExistence type="predicted"/>
<dbReference type="SUPFAM" id="SSF57845">
    <property type="entry name" value="B-box zinc-binding domain"/>
    <property type="match status" value="1"/>
</dbReference>
<dbReference type="Gene3D" id="3.30.160.60">
    <property type="entry name" value="Classic Zinc Finger"/>
    <property type="match status" value="1"/>
</dbReference>
<dbReference type="InterPro" id="IPR001841">
    <property type="entry name" value="Znf_RING"/>
</dbReference>
<reference evidence="7 8" key="1">
    <citation type="submission" date="2014-06" db="EMBL/GenBank/DDBJ databases">
        <authorList>
            <person name="Swart Estienne"/>
        </authorList>
    </citation>
    <scope>NUCLEOTIDE SEQUENCE [LARGE SCALE GENOMIC DNA]</scope>
    <source>
        <strain evidence="7 8">130c</strain>
    </source>
</reference>
<dbReference type="InterPro" id="IPR013083">
    <property type="entry name" value="Znf_RING/FYVE/PHD"/>
</dbReference>
<evidence type="ECO:0000256" key="1">
    <source>
        <dbReference type="ARBA" id="ARBA00022723"/>
    </source>
</evidence>
<evidence type="ECO:0000256" key="2">
    <source>
        <dbReference type="ARBA" id="ARBA00022771"/>
    </source>
</evidence>
<dbReference type="Proteomes" id="UP000039865">
    <property type="component" value="Unassembled WGS sequence"/>
</dbReference>
<name>A0A078B6R5_STYLE</name>
<keyword evidence="8" id="KW-1185">Reference proteome</keyword>
<accession>A0A078B6R5</accession>
<evidence type="ECO:0000313" key="7">
    <source>
        <dbReference type="EMBL" id="CDW90235.1"/>
    </source>
</evidence>
<protein>
    <submittedName>
        <fullName evidence="7">Tripartite motif-containing protein 34</fullName>
    </submittedName>
</protein>
<dbReference type="EMBL" id="CCKQ01018279">
    <property type="protein sequence ID" value="CDW90235.1"/>
    <property type="molecule type" value="Genomic_DNA"/>
</dbReference>
<keyword evidence="3" id="KW-0862">Zinc</keyword>
<dbReference type="PROSITE" id="PS00518">
    <property type="entry name" value="ZF_RING_1"/>
    <property type="match status" value="1"/>
</dbReference>
<dbReference type="PROSITE" id="PS50089">
    <property type="entry name" value="ZF_RING_2"/>
    <property type="match status" value="1"/>
</dbReference>
<evidence type="ECO:0000313" key="8">
    <source>
        <dbReference type="Proteomes" id="UP000039865"/>
    </source>
</evidence>
<evidence type="ECO:0000259" key="5">
    <source>
        <dbReference type="PROSITE" id="PS50089"/>
    </source>
</evidence>
<dbReference type="Gene3D" id="3.30.40.10">
    <property type="entry name" value="Zinc/RING finger domain, C3HC4 (zinc finger)"/>
    <property type="match status" value="1"/>
</dbReference>
<dbReference type="SUPFAM" id="SSF57850">
    <property type="entry name" value="RING/U-box"/>
    <property type="match status" value="1"/>
</dbReference>
<evidence type="ECO:0000256" key="3">
    <source>
        <dbReference type="ARBA" id="ARBA00022833"/>
    </source>
</evidence>